<dbReference type="InterPro" id="IPR000792">
    <property type="entry name" value="Tscrpt_reg_LuxR_C"/>
</dbReference>
<dbReference type="SMART" id="SM00421">
    <property type="entry name" value="HTH_LUXR"/>
    <property type="match status" value="1"/>
</dbReference>
<dbReference type="InterPro" id="IPR016032">
    <property type="entry name" value="Sig_transdc_resp-reg_C-effctor"/>
</dbReference>
<dbReference type="EMBL" id="CXWD01000004">
    <property type="protein sequence ID" value="CTQ67288.1"/>
    <property type="molecule type" value="Genomic_DNA"/>
</dbReference>
<evidence type="ECO:0000313" key="2">
    <source>
        <dbReference type="EMBL" id="CTQ67288.1"/>
    </source>
</evidence>
<gene>
    <name evidence="2" type="ORF">LAX5112_01311</name>
</gene>
<feature type="domain" description="HTH luxR-type" evidence="1">
    <location>
        <begin position="317"/>
        <end position="374"/>
    </location>
</feature>
<dbReference type="STRING" id="388408.LAX5112_01311"/>
<name>A0A0M6ZWZ6_9HYPH</name>
<keyword evidence="3" id="KW-1185">Reference proteome</keyword>
<reference evidence="3" key="1">
    <citation type="submission" date="2015-07" db="EMBL/GenBank/DDBJ databases">
        <authorList>
            <person name="Rodrigo-Torres Lidia"/>
            <person name="Arahal R.David."/>
        </authorList>
    </citation>
    <scope>NUCLEOTIDE SEQUENCE [LARGE SCALE GENOMIC DNA]</scope>
    <source>
        <strain evidence="3">CECT 5112</strain>
    </source>
</reference>
<sequence length="387" mass="42738">MSVTVEQFANLSNLVIAAAMEPRRWQDVADALGRAVGPQVCTQIIGYDTHTNSAPLAVASGYDPDILKLYQEHYQLQNPYAVRFDDMRVGDVVPAAHLCNPNDMIRTAFYSDLLRPMEDIYCGGGTLLFREKGRAFVFGGNMRAKDQDRYEDTWLTLCANIAPVMRQSLEVNRMISGLSFENWALRQHNLGSQTALVLIDPNCRIHYASAEAERLLQLGEVMKTGLSGKLRFACEEVHHAIALQTGSQTARCGSAVRSLAFETEQGNRWICQSAGVDLSKLDWAPFGKVFNQQGPALLIALRQETCRVDVNKMIQNALGLSEMEADTALYLAEGMTAAEIAESREVSIHTVRNQIKAALSKCGCRRQADLVMAVDRLRTAGAHTSPL</sequence>
<dbReference type="AlphaFoldDB" id="A0A0M6ZWZ6"/>
<dbReference type="GO" id="GO:0003677">
    <property type="term" value="F:DNA binding"/>
    <property type="evidence" value="ECO:0007669"/>
    <property type="project" value="InterPro"/>
</dbReference>
<evidence type="ECO:0000259" key="1">
    <source>
        <dbReference type="SMART" id="SM00421"/>
    </source>
</evidence>
<dbReference type="OrthoDB" id="4457864at2"/>
<evidence type="ECO:0000313" key="3">
    <source>
        <dbReference type="Proteomes" id="UP000053235"/>
    </source>
</evidence>
<dbReference type="GO" id="GO:0006355">
    <property type="term" value="P:regulation of DNA-templated transcription"/>
    <property type="evidence" value="ECO:0007669"/>
    <property type="project" value="InterPro"/>
</dbReference>
<protein>
    <submittedName>
        <fullName evidence="2">Bacterial regulatory proteins, luxR family</fullName>
    </submittedName>
</protein>
<dbReference type="Proteomes" id="UP000053235">
    <property type="component" value="Unassembled WGS sequence"/>
</dbReference>
<dbReference type="RefSeq" id="WP_008193808.1">
    <property type="nucleotide sequence ID" value="NZ_CXWD01000004.1"/>
</dbReference>
<dbReference type="Gene3D" id="1.10.10.10">
    <property type="entry name" value="Winged helix-like DNA-binding domain superfamily/Winged helix DNA-binding domain"/>
    <property type="match status" value="1"/>
</dbReference>
<proteinExistence type="predicted"/>
<organism evidence="2 3">
    <name type="scientific">Roseibium alexandrii</name>
    <dbReference type="NCBI Taxonomy" id="388408"/>
    <lineage>
        <taxon>Bacteria</taxon>
        <taxon>Pseudomonadati</taxon>
        <taxon>Pseudomonadota</taxon>
        <taxon>Alphaproteobacteria</taxon>
        <taxon>Hyphomicrobiales</taxon>
        <taxon>Stappiaceae</taxon>
        <taxon>Roseibium</taxon>
    </lineage>
</organism>
<accession>A0A0M6ZWZ6</accession>
<dbReference type="SUPFAM" id="SSF46894">
    <property type="entry name" value="C-terminal effector domain of the bipartite response regulators"/>
    <property type="match status" value="1"/>
</dbReference>
<dbReference type="InterPro" id="IPR036388">
    <property type="entry name" value="WH-like_DNA-bd_sf"/>
</dbReference>